<reference evidence="1 2" key="1">
    <citation type="submission" date="2017-07" db="EMBL/GenBank/DDBJ databases">
        <title>First draft Genome Sequence of Nocardia cerradoensis isolated from human infection.</title>
        <authorList>
            <person name="Carrasco G."/>
        </authorList>
    </citation>
    <scope>NUCLEOTIDE SEQUENCE [LARGE SCALE GENOMIC DNA]</scope>
    <source>
        <strain evidence="1 2">CNM20130759</strain>
    </source>
</reference>
<sequence>MPPEAVTELVIAYQAGIPTTELCKRYDISKASILKLLAEHGVTMRRQPLTTDQINQAAKLYADGNSLRTIAVQLDSSFSTVREALIARGVQMRPARK</sequence>
<proteinExistence type="predicted"/>
<keyword evidence="2" id="KW-1185">Reference proteome</keyword>
<dbReference type="RefSeq" id="WP_094024124.1">
    <property type="nucleotide sequence ID" value="NZ_NGAF01000001.1"/>
</dbReference>
<name>A0A231HE45_9NOCA</name>
<protein>
    <submittedName>
        <fullName evidence="1">Uncharacterized protein</fullName>
    </submittedName>
</protein>
<dbReference type="AlphaFoldDB" id="A0A231HE45"/>
<accession>A0A231HE45</accession>
<dbReference type="Gene3D" id="1.10.10.60">
    <property type="entry name" value="Homeodomain-like"/>
    <property type="match status" value="2"/>
</dbReference>
<evidence type="ECO:0000313" key="2">
    <source>
        <dbReference type="Proteomes" id="UP000215506"/>
    </source>
</evidence>
<gene>
    <name evidence="1" type="ORF">B7C42_00251</name>
</gene>
<dbReference type="Proteomes" id="UP000215506">
    <property type="component" value="Unassembled WGS sequence"/>
</dbReference>
<organism evidence="1 2">
    <name type="scientific">Nocardia cerradoensis</name>
    <dbReference type="NCBI Taxonomy" id="85688"/>
    <lineage>
        <taxon>Bacteria</taxon>
        <taxon>Bacillati</taxon>
        <taxon>Actinomycetota</taxon>
        <taxon>Actinomycetes</taxon>
        <taxon>Mycobacteriales</taxon>
        <taxon>Nocardiaceae</taxon>
        <taxon>Nocardia</taxon>
    </lineage>
</organism>
<comment type="caution">
    <text evidence="1">The sequence shown here is derived from an EMBL/GenBank/DDBJ whole genome shotgun (WGS) entry which is preliminary data.</text>
</comment>
<dbReference type="EMBL" id="NGAF01000001">
    <property type="protein sequence ID" value="OXR47129.1"/>
    <property type="molecule type" value="Genomic_DNA"/>
</dbReference>
<evidence type="ECO:0000313" key="1">
    <source>
        <dbReference type="EMBL" id="OXR47129.1"/>
    </source>
</evidence>